<evidence type="ECO:0000313" key="1">
    <source>
        <dbReference type="EMBL" id="MCW3807700.1"/>
    </source>
</evidence>
<dbReference type="Proteomes" id="UP001207408">
    <property type="component" value="Unassembled WGS sequence"/>
</dbReference>
<organism evidence="1 2">
    <name type="scientific">Plebeiibacterium marinum</name>
    <dbReference type="NCBI Taxonomy" id="2992111"/>
    <lineage>
        <taxon>Bacteria</taxon>
        <taxon>Pseudomonadati</taxon>
        <taxon>Bacteroidota</taxon>
        <taxon>Bacteroidia</taxon>
        <taxon>Marinilabiliales</taxon>
        <taxon>Marinilabiliaceae</taxon>
        <taxon>Plebeiibacterium</taxon>
    </lineage>
</organism>
<dbReference type="AlphaFoldDB" id="A0AAE3SMM3"/>
<dbReference type="RefSeq" id="WP_301202149.1">
    <property type="nucleotide sequence ID" value="NZ_JAPDPI010000056.1"/>
</dbReference>
<accession>A0AAE3SMM3</accession>
<gene>
    <name evidence="1" type="ORF">OM074_18880</name>
</gene>
<reference evidence="1" key="1">
    <citation type="submission" date="2022-10" db="EMBL/GenBank/DDBJ databases">
        <authorList>
            <person name="Yu W.X."/>
        </authorList>
    </citation>
    <scope>NUCLEOTIDE SEQUENCE</scope>
    <source>
        <strain evidence="1">D04</strain>
    </source>
</reference>
<comment type="caution">
    <text evidence="1">The sequence shown here is derived from an EMBL/GenBank/DDBJ whole genome shotgun (WGS) entry which is preliminary data.</text>
</comment>
<name>A0AAE3SMM3_9BACT</name>
<keyword evidence="2" id="KW-1185">Reference proteome</keyword>
<sequence>MKSYTLWTDSSELYDEDGKLISNNQMANLLSEYFNYSGESCQFCGKQDNFSFFDIEIDGQPLYSNNADFAIEYNGREISYKLAFIKEIILNATSEFDISLNNFKPNLTRNSETSYYIILSIILKHLVEYYEIELFDFDGEEILLDFLNNSLNVNLKSSEIERLTYSIESLHFDYRNIENNSSSSITEIFGEEITKYPINEVKCYFGKEYAECYSYIIGKLNSIFIPQGVEIDEYEEEDIEEQLNTIRNFTKSYSE</sequence>
<protein>
    <submittedName>
        <fullName evidence="1">Uncharacterized protein</fullName>
    </submittedName>
</protein>
<proteinExistence type="predicted"/>
<dbReference type="EMBL" id="JAPDPI010000056">
    <property type="protein sequence ID" value="MCW3807700.1"/>
    <property type="molecule type" value="Genomic_DNA"/>
</dbReference>
<evidence type="ECO:0000313" key="2">
    <source>
        <dbReference type="Proteomes" id="UP001207408"/>
    </source>
</evidence>